<evidence type="ECO:0000256" key="1">
    <source>
        <dbReference type="ARBA" id="ARBA00004141"/>
    </source>
</evidence>
<dbReference type="SUPFAM" id="SSF144091">
    <property type="entry name" value="Rhomboid-like"/>
    <property type="match status" value="1"/>
</dbReference>
<feature type="transmembrane region" description="Helical" evidence="7">
    <location>
        <begin position="292"/>
        <end position="310"/>
    </location>
</feature>
<dbReference type="GO" id="GO:0006465">
    <property type="term" value="P:signal peptide processing"/>
    <property type="evidence" value="ECO:0007669"/>
    <property type="project" value="TreeGrafter"/>
</dbReference>
<dbReference type="Proteomes" id="UP000038830">
    <property type="component" value="Unassembled WGS sequence"/>
</dbReference>
<keyword evidence="3 7" id="KW-0812">Transmembrane</keyword>
<name>A0A0H5CKE0_CYBJN</name>
<dbReference type="Pfam" id="PF01694">
    <property type="entry name" value="Rhomboid"/>
    <property type="match status" value="1"/>
</dbReference>
<comment type="similarity">
    <text evidence="2">Belongs to the peptidase S54 family.</text>
</comment>
<feature type="transmembrane region" description="Helical" evidence="7">
    <location>
        <begin position="259"/>
        <end position="280"/>
    </location>
</feature>
<comment type="subcellular location">
    <subcellularLocation>
        <location evidence="1">Membrane</location>
        <topology evidence="1">Multi-pass membrane protein</topology>
    </subcellularLocation>
</comment>
<feature type="transmembrane region" description="Helical" evidence="7">
    <location>
        <begin position="93"/>
        <end position="114"/>
    </location>
</feature>
<feature type="transmembrane region" description="Helical" evidence="7">
    <location>
        <begin position="126"/>
        <end position="144"/>
    </location>
</feature>
<organism evidence="9 10">
    <name type="scientific">Cyberlindnera jadinii (strain ATCC 18201 / CBS 1600 / BCRC 20928 / JCM 3617 / NBRC 0987 / NRRL Y-1542)</name>
    <name type="common">Torula yeast</name>
    <name type="synonym">Candida utilis</name>
    <dbReference type="NCBI Taxonomy" id="983966"/>
    <lineage>
        <taxon>Eukaryota</taxon>
        <taxon>Fungi</taxon>
        <taxon>Dikarya</taxon>
        <taxon>Ascomycota</taxon>
        <taxon>Saccharomycotina</taxon>
        <taxon>Saccharomycetes</taxon>
        <taxon>Phaffomycetales</taxon>
        <taxon>Phaffomycetaceae</taxon>
        <taxon>Cyberlindnera</taxon>
    </lineage>
</organism>
<evidence type="ECO:0000313" key="9">
    <source>
        <dbReference type="EMBL" id="CEP24954.1"/>
    </source>
</evidence>
<sequence>MNFTRTCGKHFFLANRATFPLKKSTSSLSNWKAKLINTNTVKSSIFPWLNRPHVAQLKPQQLQLKQFHSSGQLQFIRISNYNYNRNYNTLKQALIFSGLFIVGTTVATPYIFQYTPLAYFNKHPSHLVYGLIGINLAVFGLWQVPKYWRVLSRYALLEKDVLYSKWSIVGSTFSHQEFWHFAINMLALYSFGTSLANMVGASTFTQLYLNSGVVASLASIAYPIIFKIPITAASLGASGSLFGVFATFAYLVPTAKIMVFVFPIPGGAWVAFLGSCIWNAAGCAMRWGSFDYAAHLGGSLAGVLYGWWIAKKVEEQRSKRLRAYRF</sequence>
<evidence type="ECO:0000256" key="2">
    <source>
        <dbReference type="ARBA" id="ARBA00009045"/>
    </source>
</evidence>
<dbReference type="GO" id="GO:0004252">
    <property type="term" value="F:serine-type endopeptidase activity"/>
    <property type="evidence" value="ECO:0007669"/>
    <property type="project" value="InterPro"/>
</dbReference>
<dbReference type="Gene3D" id="1.20.1540.10">
    <property type="entry name" value="Rhomboid-like"/>
    <property type="match status" value="1"/>
</dbReference>
<keyword evidence="5 7" id="KW-1133">Transmembrane helix</keyword>
<reference evidence="10" key="1">
    <citation type="journal article" date="2015" name="J. Biotechnol.">
        <title>The structure of the Cyberlindnera jadinii genome and its relation to Candida utilis analyzed by the occurrence of single nucleotide polymorphisms.</title>
        <authorList>
            <person name="Rupp O."/>
            <person name="Brinkrolf K."/>
            <person name="Buerth C."/>
            <person name="Kunigo M."/>
            <person name="Schneider J."/>
            <person name="Jaenicke S."/>
            <person name="Goesmann A."/>
            <person name="Puehler A."/>
            <person name="Jaeger K.-E."/>
            <person name="Ernst J.F."/>
        </authorList>
    </citation>
    <scope>NUCLEOTIDE SEQUENCE [LARGE SCALE GENOMIC DNA]</scope>
    <source>
        <strain evidence="10">ATCC 18201 / CBS 1600 / BCRC 20928 / JCM 3617 / NBRC 0987 / NRRL Y-1542</strain>
    </source>
</reference>
<evidence type="ECO:0000256" key="3">
    <source>
        <dbReference type="ARBA" id="ARBA00022692"/>
    </source>
</evidence>
<dbReference type="InterPro" id="IPR050925">
    <property type="entry name" value="Rhomboid_protease_S54"/>
</dbReference>
<dbReference type="EMBL" id="CDQK01000007">
    <property type="protein sequence ID" value="CEP24954.1"/>
    <property type="molecule type" value="Genomic_DNA"/>
</dbReference>
<feature type="transmembrane region" description="Helical" evidence="7">
    <location>
        <begin position="207"/>
        <end position="226"/>
    </location>
</feature>
<dbReference type="GO" id="GO:0016020">
    <property type="term" value="C:membrane"/>
    <property type="evidence" value="ECO:0007669"/>
    <property type="project" value="UniProtKB-SubCell"/>
</dbReference>
<dbReference type="PANTHER" id="PTHR43731">
    <property type="entry name" value="RHOMBOID PROTEASE"/>
    <property type="match status" value="1"/>
</dbReference>
<feature type="transmembrane region" description="Helical" evidence="7">
    <location>
        <begin position="232"/>
        <end position="252"/>
    </location>
</feature>
<dbReference type="FunFam" id="1.20.1540.10:FF:000012">
    <property type="entry name" value="Rhomboid family protein"/>
    <property type="match status" value="1"/>
</dbReference>
<gene>
    <name evidence="9" type="ORF">BN1211_5915</name>
</gene>
<dbReference type="InterPro" id="IPR022764">
    <property type="entry name" value="Peptidase_S54_rhomboid_dom"/>
</dbReference>
<dbReference type="InterPro" id="IPR035952">
    <property type="entry name" value="Rhomboid-like_sf"/>
</dbReference>
<keyword evidence="6 7" id="KW-0472">Membrane</keyword>
<evidence type="ECO:0000256" key="4">
    <source>
        <dbReference type="ARBA" id="ARBA00022801"/>
    </source>
</evidence>
<keyword evidence="4" id="KW-0378">Hydrolase</keyword>
<evidence type="ECO:0000259" key="8">
    <source>
        <dbReference type="Pfam" id="PF01694"/>
    </source>
</evidence>
<evidence type="ECO:0000256" key="5">
    <source>
        <dbReference type="ARBA" id="ARBA00022989"/>
    </source>
</evidence>
<evidence type="ECO:0000256" key="7">
    <source>
        <dbReference type="SAM" id="Phobius"/>
    </source>
</evidence>
<dbReference type="PANTHER" id="PTHR43731:SF14">
    <property type="entry name" value="PRESENILIN-ASSOCIATED RHOMBOID-LIKE PROTEIN, MITOCHONDRIAL"/>
    <property type="match status" value="1"/>
</dbReference>
<evidence type="ECO:0000313" key="10">
    <source>
        <dbReference type="Proteomes" id="UP000038830"/>
    </source>
</evidence>
<feature type="domain" description="Peptidase S54 rhomboid" evidence="8">
    <location>
        <begin position="165"/>
        <end position="311"/>
    </location>
</feature>
<accession>A0A0H5CKE0</accession>
<protein>
    <recommendedName>
        <fullName evidence="8">Peptidase S54 rhomboid domain-containing protein</fullName>
    </recommendedName>
</protein>
<proteinExistence type="inferred from homology"/>
<dbReference type="AlphaFoldDB" id="A0A0H5CKE0"/>
<evidence type="ECO:0000256" key="6">
    <source>
        <dbReference type="ARBA" id="ARBA00023136"/>
    </source>
</evidence>